<proteinExistence type="inferred from homology"/>
<dbReference type="PANTHER" id="PTHR22762:SF166">
    <property type="entry name" value="ALPHA-GLUCOSIDASE"/>
    <property type="match status" value="1"/>
</dbReference>
<evidence type="ECO:0000256" key="2">
    <source>
        <dbReference type="RuleBase" id="RU361185"/>
    </source>
</evidence>
<dbReference type="Pfam" id="PF17137">
    <property type="entry name" value="DUF5110"/>
    <property type="match status" value="1"/>
</dbReference>
<feature type="domain" description="Glycosyl hydrolase family 31 C-terminal" evidence="7">
    <location>
        <begin position="459"/>
        <end position="546"/>
    </location>
</feature>
<dbReference type="InterPro" id="IPR017853">
    <property type="entry name" value="GH"/>
</dbReference>
<dbReference type="GO" id="GO:0030246">
    <property type="term" value="F:carbohydrate binding"/>
    <property type="evidence" value="ECO:0007669"/>
    <property type="project" value="InterPro"/>
</dbReference>
<evidence type="ECO:0000259" key="5">
    <source>
        <dbReference type="Pfam" id="PF13802"/>
    </source>
</evidence>
<dbReference type="GO" id="GO:0005975">
    <property type="term" value="P:carbohydrate metabolic process"/>
    <property type="evidence" value="ECO:0007669"/>
    <property type="project" value="InterPro"/>
</dbReference>
<feature type="domain" description="DUF5110" evidence="6">
    <location>
        <begin position="562"/>
        <end position="627"/>
    </location>
</feature>
<keyword evidence="9" id="KW-1185">Reference proteome</keyword>
<dbReference type="RefSeq" id="WP_165449525.1">
    <property type="nucleotide sequence ID" value="NZ_SHKY01000001.1"/>
</dbReference>
<accession>A0A4Q7ZMP0</accession>
<name>A0A4Q7ZMP0_9ACTN</name>
<dbReference type="AlphaFoldDB" id="A0A4Q7ZMP0"/>
<dbReference type="Gene3D" id="3.20.20.80">
    <property type="entry name" value="Glycosidases"/>
    <property type="match status" value="1"/>
</dbReference>
<organism evidence="8 9">
    <name type="scientific">Krasilnikovia cinnamomea</name>
    <dbReference type="NCBI Taxonomy" id="349313"/>
    <lineage>
        <taxon>Bacteria</taxon>
        <taxon>Bacillati</taxon>
        <taxon>Actinomycetota</taxon>
        <taxon>Actinomycetes</taxon>
        <taxon>Micromonosporales</taxon>
        <taxon>Micromonosporaceae</taxon>
        <taxon>Krasilnikovia</taxon>
    </lineage>
</organism>
<evidence type="ECO:0000256" key="1">
    <source>
        <dbReference type="ARBA" id="ARBA00007806"/>
    </source>
</evidence>
<keyword evidence="2" id="KW-0378">Hydrolase</keyword>
<dbReference type="EMBL" id="SHKY01000001">
    <property type="protein sequence ID" value="RZU51901.1"/>
    <property type="molecule type" value="Genomic_DNA"/>
</dbReference>
<dbReference type="Pfam" id="PF13802">
    <property type="entry name" value="Gal_mutarotas_2"/>
    <property type="match status" value="1"/>
</dbReference>
<protein>
    <submittedName>
        <fullName evidence="8">Uncharacterized protein DUF5110</fullName>
    </submittedName>
</protein>
<evidence type="ECO:0000313" key="8">
    <source>
        <dbReference type="EMBL" id="RZU51901.1"/>
    </source>
</evidence>
<dbReference type="Gene3D" id="2.60.40.1180">
    <property type="entry name" value="Golgi alpha-mannosidase II"/>
    <property type="match status" value="2"/>
</dbReference>
<feature type="region of interest" description="Disordered" evidence="3">
    <location>
        <begin position="608"/>
        <end position="650"/>
    </location>
</feature>
<dbReference type="Proteomes" id="UP000292564">
    <property type="component" value="Unassembled WGS sequence"/>
</dbReference>
<dbReference type="InterPro" id="IPR000322">
    <property type="entry name" value="Glyco_hydro_31_TIM"/>
</dbReference>
<comment type="similarity">
    <text evidence="1 2">Belongs to the glycosyl hydrolase 31 family.</text>
</comment>
<dbReference type="InterPro" id="IPR033403">
    <property type="entry name" value="DUF5110"/>
</dbReference>
<dbReference type="InterPro" id="IPR025887">
    <property type="entry name" value="Glyco_hydro_31_N_dom"/>
</dbReference>
<dbReference type="SUPFAM" id="SSF51445">
    <property type="entry name" value="(Trans)glycosidases"/>
    <property type="match status" value="1"/>
</dbReference>
<evidence type="ECO:0000259" key="7">
    <source>
        <dbReference type="Pfam" id="PF21365"/>
    </source>
</evidence>
<feature type="domain" description="Glycoside hydrolase family 31 N-terminal" evidence="5">
    <location>
        <begin position="27"/>
        <end position="188"/>
    </location>
</feature>
<dbReference type="Pfam" id="PF01055">
    <property type="entry name" value="Glyco_hydro_31_2nd"/>
    <property type="match status" value="1"/>
</dbReference>
<dbReference type="GO" id="GO:0004553">
    <property type="term" value="F:hydrolase activity, hydrolyzing O-glycosyl compounds"/>
    <property type="evidence" value="ECO:0007669"/>
    <property type="project" value="InterPro"/>
</dbReference>
<feature type="domain" description="Glycoside hydrolase family 31 TIM barrel" evidence="4">
    <location>
        <begin position="191"/>
        <end position="450"/>
    </location>
</feature>
<dbReference type="InterPro" id="IPR013780">
    <property type="entry name" value="Glyco_hydro_b"/>
</dbReference>
<evidence type="ECO:0000313" key="9">
    <source>
        <dbReference type="Proteomes" id="UP000292564"/>
    </source>
</evidence>
<dbReference type="SUPFAM" id="SSF74650">
    <property type="entry name" value="Galactose mutarotase-like"/>
    <property type="match status" value="1"/>
</dbReference>
<dbReference type="Pfam" id="PF21365">
    <property type="entry name" value="Glyco_hydro_31_3rd"/>
    <property type="match status" value="1"/>
</dbReference>
<dbReference type="InterPro" id="IPR048395">
    <property type="entry name" value="Glyco_hydro_31_C"/>
</dbReference>
<comment type="caution">
    <text evidence="8">The sequence shown here is derived from an EMBL/GenBank/DDBJ whole genome shotgun (WGS) entry which is preliminary data.</text>
</comment>
<evidence type="ECO:0000259" key="4">
    <source>
        <dbReference type="Pfam" id="PF01055"/>
    </source>
</evidence>
<reference evidence="8 9" key="1">
    <citation type="submission" date="2019-02" db="EMBL/GenBank/DDBJ databases">
        <title>Sequencing the genomes of 1000 actinobacteria strains.</title>
        <authorList>
            <person name="Klenk H.-P."/>
        </authorList>
    </citation>
    <scope>NUCLEOTIDE SEQUENCE [LARGE SCALE GENOMIC DNA]</scope>
    <source>
        <strain evidence="8 9">DSM 45162</strain>
    </source>
</reference>
<keyword evidence="2" id="KW-0326">Glycosidase</keyword>
<gene>
    <name evidence="8" type="ORF">EV385_3737</name>
</gene>
<dbReference type="PANTHER" id="PTHR22762">
    <property type="entry name" value="ALPHA-GLUCOSIDASE"/>
    <property type="match status" value="1"/>
</dbReference>
<dbReference type="Gene3D" id="2.60.40.1760">
    <property type="entry name" value="glycosyl hydrolase (family 31)"/>
    <property type="match status" value="1"/>
</dbReference>
<dbReference type="SUPFAM" id="SSF51011">
    <property type="entry name" value="Glycosyl hydrolase domain"/>
    <property type="match status" value="1"/>
</dbReference>
<evidence type="ECO:0000256" key="3">
    <source>
        <dbReference type="SAM" id="MobiDB-lite"/>
    </source>
</evidence>
<dbReference type="CDD" id="cd14752">
    <property type="entry name" value="GH31_N"/>
    <property type="match status" value="1"/>
</dbReference>
<sequence>MEQCAGALREYRLQGATLMAEYGGPVLAVTVVQEGVVRIRLAPQGSFALRRSWSPLPPDDAVPPPAVQVTERGNAVELRSDMLAVRLEPNGCRVSVRDPRTGQVLLDDGPDGGPRWTDPPGPSRWQHRMPAGEHHFGFGERTGPLDKRGRRYSFWCTDRFEEQGPGTDELYKAIPFSLVMDAAGRSHGRLLTVDPGVKHDPEGGYPVYTQGVEVGCFLRDGGGEDAGLLLRYVWPGLCAFPDFSRAEIRDWWAGWHSVATDAGVRCVVDDMNEPSMRDRPIEDPVARRVEPPLDTPHGMDAERTTHAEVHNVYGMLQATASAHALARAFPDERTLVLTRAGFTGVQRLAAVWTGDNASYWEHLAMSLPQLLNLGLSGVSFAGADIGGFFADCGPELLARWYQLGAFYPLARSNGSKECAEQEPWTWGPNIEAVCRRAMALRYRLLPYLYTVFEESARTGAPVLRPLLYHHGADRQARLCDDQAMLGEDLLVAPVLRPGREGRSVYLPAGLWYPLAGGAARRGPGRVPAAAPLDGDPPVYVRGGAVLPTGPELLWTGQRPLDPLTVSVHPDEHGRAGGRLYEDDGHTTAHRSGASATTVFAYRDGVLRADRDGEHTPPPRAVRVLVHGPDGAVGEHRRHRDDPHWRLGGTK</sequence>
<dbReference type="InterPro" id="IPR011013">
    <property type="entry name" value="Gal_mutarotase_sf_dom"/>
</dbReference>
<evidence type="ECO:0000259" key="6">
    <source>
        <dbReference type="Pfam" id="PF17137"/>
    </source>
</evidence>